<evidence type="ECO:0000313" key="1">
    <source>
        <dbReference type="EnsemblPlants" id="AET6Gv20357700.22"/>
    </source>
</evidence>
<protein>
    <submittedName>
        <fullName evidence="1">Uncharacterized protein</fullName>
    </submittedName>
</protein>
<reference evidence="1" key="3">
    <citation type="journal article" date="2017" name="Nature">
        <title>Genome sequence of the progenitor of the wheat D genome Aegilops tauschii.</title>
        <authorList>
            <person name="Luo M.C."/>
            <person name="Gu Y.Q."/>
            <person name="Puiu D."/>
            <person name="Wang H."/>
            <person name="Twardziok S.O."/>
            <person name="Deal K.R."/>
            <person name="Huo N."/>
            <person name="Zhu T."/>
            <person name="Wang L."/>
            <person name="Wang Y."/>
            <person name="McGuire P.E."/>
            <person name="Liu S."/>
            <person name="Long H."/>
            <person name="Ramasamy R.K."/>
            <person name="Rodriguez J.C."/>
            <person name="Van S.L."/>
            <person name="Yuan L."/>
            <person name="Wang Z."/>
            <person name="Xia Z."/>
            <person name="Xiao L."/>
            <person name="Anderson O.D."/>
            <person name="Ouyang S."/>
            <person name="Liang Y."/>
            <person name="Zimin A.V."/>
            <person name="Pertea G."/>
            <person name="Qi P."/>
            <person name="Bennetzen J.L."/>
            <person name="Dai X."/>
            <person name="Dawson M.W."/>
            <person name="Muller H.G."/>
            <person name="Kugler K."/>
            <person name="Rivarola-Duarte L."/>
            <person name="Spannagl M."/>
            <person name="Mayer K.F.X."/>
            <person name="Lu F.H."/>
            <person name="Bevan M.W."/>
            <person name="Leroy P."/>
            <person name="Li P."/>
            <person name="You F.M."/>
            <person name="Sun Q."/>
            <person name="Liu Z."/>
            <person name="Lyons E."/>
            <person name="Wicker T."/>
            <person name="Salzberg S.L."/>
            <person name="Devos K.M."/>
            <person name="Dvorak J."/>
        </authorList>
    </citation>
    <scope>NUCLEOTIDE SEQUENCE [LARGE SCALE GENOMIC DNA]</scope>
    <source>
        <strain evidence="1">cv. AL8/78</strain>
    </source>
</reference>
<reference evidence="1" key="4">
    <citation type="submission" date="2019-03" db="UniProtKB">
        <authorList>
            <consortium name="EnsemblPlants"/>
        </authorList>
    </citation>
    <scope>IDENTIFICATION</scope>
</reference>
<dbReference type="EnsemblPlants" id="AET6Gv20357700.22">
    <property type="protein sequence ID" value="AET6Gv20357700.22"/>
    <property type="gene ID" value="AET6Gv20357700"/>
</dbReference>
<organism evidence="1 2">
    <name type="scientific">Aegilops tauschii subsp. strangulata</name>
    <name type="common">Goatgrass</name>
    <dbReference type="NCBI Taxonomy" id="200361"/>
    <lineage>
        <taxon>Eukaryota</taxon>
        <taxon>Viridiplantae</taxon>
        <taxon>Streptophyta</taxon>
        <taxon>Embryophyta</taxon>
        <taxon>Tracheophyta</taxon>
        <taxon>Spermatophyta</taxon>
        <taxon>Magnoliopsida</taxon>
        <taxon>Liliopsida</taxon>
        <taxon>Poales</taxon>
        <taxon>Poaceae</taxon>
        <taxon>BOP clade</taxon>
        <taxon>Pooideae</taxon>
        <taxon>Triticodae</taxon>
        <taxon>Triticeae</taxon>
        <taxon>Triticinae</taxon>
        <taxon>Aegilops</taxon>
    </lineage>
</organism>
<dbReference type="Gramene" id="AET6Gv20357700.22">
    <property type="protein sequence ID" value="AET6Gv20357700.22"/>
    <property type="gene ID" value="AET6Gv20357700"/>
</dbReference>
<accession>A0A453NFG3</accession>
<name>A0A453NFG3_AEGTS</name>
<dbReference type="Proteomes" id="UP000015105">
    <property type="component" value="Chromosome 6D"/>
</dbReference>
<keyword evidence="2" id="KW-1185">Reference proteome</keyword>
<reference evidence="2" key="1">
    <citation type="journal article" date="2014" name="Science">
        <title>Ancient hybridizations among the ancestral genomes of bread wheat.</title>
        <authorList>
            <consortium name="International Wheat Genome Sequencing Consortium,"/>
            <person name="Marcussen T."/>
            <person name="Sandve S.R."/>
            <person name="Heier L."/>
            <person name="Spannagl M."/>
            <person name="Pfeifer M."/>
            <person name="Jakobsen K.S."/>
            <person name="Wulff B.B."/>
            <person name="Steuernagel B."/>
            <person name="Mayer K.F."/>
            <person name="Olsen O.A."/>
        </authorList>
    </citation>
    <scope>NUCLEOTIDE SEQUENCE [LARGE SCALE GENOMIC DNA]</scope>
    <source>
        <strain evidence="2">cv. AL8/78</strain>
    </source>
</reference>
<dbReference type="AlphaFoldDB" id="A0A453NFG3"/>
<reference evidence="2" key="2">
    <citation type="journal article" date="2017" name="Nat. Plants">
        <title>The Aegilops tauschii genome reveals multiple impacts of transposons.</title>
        <authorList>
            <person name="Zhao G."/>
            <person name="Zou C."/>
            <person name="Li K."/>
            <person name="Wang K."/>
            <person name="Li T."/>
            <person name="Gao L."/>
            <person name="Zhang X."/>
            <person name="Wang H."/>
            <person name="Yang Z."/>
            <person name="Liu X."/>
            <person name="Jiang W."/>
            <person name="Mao L."/>
            <person name="Kong X."/>
            <person name="Jiao Y."/>
            <person name="Jia J."/>
        </authorList>
    </citation>
    <scope>NUCLEOTIDE SEQUENCE [LARGE SCALE GENOMIC DNA]</scope>
    <source>
        <strain evidence="2">cv. AL8/78</strain>
    </source>
</reference>
<sequence>MVYPFFVKSRSDAPLFCYRLNDALPAAAISPSKLINVLTPVKIVCCVHMHGHVELPGHLFATVHIGSRCVCSAHHSCIWKAAVNWASIRFLPTANRQFQV</sequence>
<evidence type="ECO:0000313" key="2">
    <source>
        <dbReference type="Proteomes" id="UP000015105"/>
    </source>
</evidence>
<reference evidence="1" key="5">
    <citation type="journal article" date="2021" name="G3 (Bethesda)">
        <title>Aegilops tauschii genome assembly Aet v5.0 features greater sequence contiguity and improved annotation.</title>
        <authorList>
            <person name="Wang L."/>
            <person name="Zhu T."/>
            <person name="Rodriguez J.C."/>
            <person name="Deal K.R."/>
            <person name="Dubcovsky J."/>
            <person name="McGuire P.E."/>
            <person name="Lux T."/>
            <person name="Spannagl M."/>
            <person name="Mayer K.F.X."/>
            <person name="Baldrich P."/>
            <person name="Meyers B.C."/>
            <person name="Huo N."/>
            <person name="Gu Y.Q."/>
            <person name="Zhou H."/>
            <person name="Devos K.M."/>
            <person name="Bennetzen J.L."/>
            <person name="Unver T."/>
            <person name="Budak H."/>
            <person name="Gulick P.J."/>
            <person name="Galiba G."/>
            <person name="Kalapos B."/>
            <person name="Nelson D.R."/>
            <person name="Li P."/>
            <person name="You F.M."/>
            <person name="Luo M.C."/>
            <person name="Dvorak J."/>
        </authorList>
    </citation>
    <scope>NUCLEOTIDE SEQUENCE [LARGE SCALE GENOMIC DNA]</scope>
    <source>
        <strain evidence="1">cv. AL8/78</strain>
    </source>
</reference>
<proteinExistence type="predicted"/>